<dbReference type="AlphaFoldDB" id="A0AAC8TG66"/>
<sequence>MTPRALTFVLVLLASLSPGLSSARDPEPKAPARTERLPITGGPEADAAAARYFTDTELVDQDGKPRRFYSDLIRGKTVLINFAFASCKTACSPITANLARVQRLLGPRLGKDIHMITITVDPVNDTPGKLKAFSQRFQASPGWYFLSGSRANVEAVLKKVGGYTEDPEKHLTSVIIGDSVTGTWLRALAMAPPENLAYAVEHLNDETH</sequence>
<gene>
    <name evidence="6" type="ORF">AA314_06483</name>
    <name evidence="7" type="ORF">ATI61_10174</name>
</gene>
<dbReference type="EMBL" id="QUMU01000001">
    <property type="protein sequence ID" value="REG37098.1"/>
    <property type="molecule type" value="Genomic_DNA"/>
</dbReference>
<evidence type="ECO:0000256" key="2">
    <source>
        <dbReference type="PIRSR" id="PIRSR603782-1"/>
    </source>
</evidence>
<organism evidence="6 8">
    <name type="scientific">Archangium gephyra</name>
    <dbReference type="NCBI Taxonomy" id="48"/>
    <lineage>
        <taxon>Bacteria</taxon>
        <taxon>Pseudomonadati</taxon>
        <taxon>Myxococcota</taxon>
        <taxon>Myxococcia</taxon>
        <taxon>Myxococcales</taxon>
        <taxon>Cystobacterineae</taxon>
        <taxon>Archangiaceae</taxon>
        <taxon>Archangium</taxon>
    </lineage>
</organism>
<keyword evidence="2" id="KW-0479">Metal-binding</keyword>
<dbReference type="CDD" id="cd02968">
    <property type="entry name" value="SCO"/>
    <property type="match status" value="1"/>
</dbReference>
<dbReference type="EMBL" id="CP011509">
    <property type="protein sequence ID" value="AKJ04857.1"/>
    <property type="molecule type" value="Genomic_DNA"/>
</dbReference>
<evidence type="ECO:0000313" key="9">
    <source>
        <dbReference type="Proteomes" id="UP000256345"/>
    </source>
</evidence>
<reference evidence="6 8" key="1">
    <citation type="submission" date="2015-05" db="EMBL/GenBank/DDBJ databases">
        <title>Genome assembly of Archangium gephyra DSM 2261.</title>
        <authorList>
            <person name="Sharma G."/>
            <person name="Subramanian S."/>
        </authorList>
    </citation>
    <scope>NUCLEOTIDE SEQUENCE [LARGE SCALE GENOMIC DNA]</scope>
    <source>
        <strain evidence="6 8">DSM 2261</strain>
    </source>
</reference>
<feature type="disulfide bond" description="Redox-active" evidence="3">
    <location>
        <begin position="87"/>
        <end position="91"/>
    </location>
</feature>
<evidence type="ECO:0000256" key="4">
    <source>
        <dbReference type="SAM" id="MobiDB-lite"/>
    </source>
</evidence>
<keyword evidence="2" id="KW-0186">Copper</keyword>
<dbReference type="SUPFAM" id="SSF52833">
    <property type="entry name" value="Thioredoxin-like"/>
    <property type="match status" value="1"/>
</dbReference>
<feature type="signal peptide" evidence="5">
    <location>
        <begin position="1"/>
        <end position="23"/>
    </location>
</feature>
<dbReference type="Proteomes" id="UP000256345">
    <property type="component" value="Unassembled WGS sequence"/>
</dbReference>
<dbReference type="Pfam" id="PF02630">
    <property type="entry name" value="SCO1-SenC"/>
    <property type="match status" value="1"/>
</dbReference>
<dbReference type="GO" id="GO:0046872">
    <property type="term" value="F:metal ion binding"/>
    <property type="evidence" value="ECO:0007669"/>
    <property type="project" value="UniProtKB-KW"/>
</dbReference>
<dbReference type="RefSeq" id="WP_047858544.1">
    <property type="nucleotide sequence ID" value="NZ_CP011509.1"/>
</dbReference>
<accession>A0AAC8TG66</accession>
<evidence type="ECO:0000256" key="1">
    <source>
        <dbReference type="ARBA" id="ARBA00010996"/>
    </source>
</evidence>
<keyword evidence="9" id="KW-1185">Reference proteome</keyword>
<feature type="binding site" evidence="2">
    <location>
        <position position="87"/>
    </location>
    <ligand>
        <name>Cu cation</name>
        <dbReference type="ChEBI" id="CHEBI:23378"/>
    </ligand>
</feature>
<evidence type="ECO:0000313" key="8">
    <source>
        <dbReference type="Proteomes" id="UP000035579"/>
    </source>
</evidence>
<feature type="binding site" evidence="2">
    <location>
        <position position="91"/>
    </location>
    <ligand>
        <name>Cu cation</name>
        <dbReference type="ChEBI" id="CHEBI:23378"/>
    </ligand>
</feature>
<keyword evidence="3" id="KW-1015">Disulfide bond</keyword>
<protein>
    <submittedName>
        <fullName evidence="6">Cytochrome oxidase biogenesis protein Sco1/SenC/PrrC, putative copper metallochaperone</fullName>
    </submittedName>
    <submittedName>
        <fullName evidence="7">Protein SCO1/2</fullName>
    </submittedName>
</protein>
<feature type="chain" id="PRO_5042239869" evidence="5">
    <location>
        <begin position="24"/>
        <end position="208"/>
    </location>
</feature>
<feature type="compositionally biased region" description="Basic and acidic residues" evidence="4">
    <location>
        <begin position="24"/>
        <end position="36"/>
    </location>
</feature>
<comment type="similarity">
    <text evidence="1">Belongs to the SCO1/2 family.</text>
</comment>
<dbReference type="InterPro" id="IPR036249">
    <property type="entry name" value="Thioredoxin-like_sf"/>
</dbReference>
<evidence type="ECO:0000256" key="3">
    <source>
        <dbReference type="PIRSR" id="PIRSR603782-2"/>
    </source>
</evidence>
<keyword evidence="5" id="KW-0732">Signal</keyword>
<evidence type="ECO:0000256" key="5">
    <source>
        <dbReference type="SAM" id="SignalP"/>
    </source>
</evidence>
<name>A0AAC8TG66_9BACT</name>
<feature type="region of interest" description="Disordered" evidence="4">
    <location>
        <begin position="20"/>
        <end position="41"/>
    </location>
</feature>
<dbReference type="InterPro" id="IPR003782">
    <property type="entry name" value="SCO1/SenC"/>
</dbReference>
<reference evidence="7 9" key="2">
    <citation type="submission" date="2018-08" db="EMBL/GenBank/DDBJ databases">
        <title>Genomic Encyclopedia of Archaeal and Bacterial Type Strains, Phase II (KMG-II): from individual species to whole genera.</title>
        <authorList>
            <person name="Goeker M."/>
        </authorList>
    </citation>
    <scope>NUCLEOTIDE SEQUENCE [LARGE SCALE GENOMIC DNA]</scope>
    <source>
        <strain evidence="7 9">DSM 2261</strain>
    </source>
</reference>
<dbReference type="KEGG" id="age:AA314_06483"/>
<dbReference type="PANTHER" id="PTHR12151">
    <property type="entry name" value="ELECTRON TRANSPORT PROTIN SCO1/SENC FAMILY MEMBER"/>
    <property type="match status" value="1"/>
</dbReference>
<evidence type="ECO:0000313" key="7">
    <source>
        <dbReference type="EMBL" id="REG37098.1"/>
    </source>
</evidence>
<dbReference type="Proteomes" id="UP000035579">
    <property type="component" value="Chromosome"/>
</dbReference>
<dbReference type="Gene3D" id="3.40.30.10">
    <property type="entry name" value="Glutaredoxin"/>
    <property type="match status" value="1"/>
</dbReference>
<dbReference type="PANTHER" id="PTHR12151:SF25">
    <property type="entry name" value="LINALOOL DEHYDRATASE_ISOMERASE DOMAIN-CONTAINING PROTEIN"/>
    <property type="match status" value="1"/>
</dbReference>
<proteinExistence type="inferred from homology"/>
<evidence type="ECO:0000313" key="6">
    <source>
        <dbReference type="EMBL" id="AKJ04857.1"/>
    </source>
</evidence>